<evidence type="ECO:0000256" key="6">
    <source>
        <dbReference type="SAM" id="Phobius"/>
    </source>
</evidence>
<evidence type="ECO:0000313" key="10">
    <source>
        <dbReference type="Proteomes" id="UP000565262"/>
    </source>
</evidence>
<feature type="transmembrane region" description="Helical" evidence="6">
    <location>
        <begin position="301"/>
        <end position="325"/>
    </location>
</feature>
<feature type="domain" description="ABC3 transporter permease C-terminal" evidence="7">
    <location>
        <begin position="304"/>
        <end position="422"/>
    </location>
</feature>
<evidence type="ECO:0000256" key="3">
    <source>
        <dbReference type="ARBA" id="ARBA00022692"/>
    </source>
</evidence>
<evidence type="ECO:0000259" key="7">
    <source>
        <dbReference type="Pfam" id="PF02687"/>
    </source>
</evidence>
<dbReference type="Pfam" id="PF12704">
    <property type="entry name" value="MacB_PCD"/>
    <property type="match status" value="1"/>
</dbReference>
<dbReference type="InterPro" id="IPR025857">
    <property type="entry name" value="MacB_PCD"/>
</dbReference>
<keyword evidence="3 6" id="KW-0812">Transmembrane</keyword>
<dbReference type="GO" id="GO:0005886">
    <property type="term" value="C:plasma membrane"/>
    <property type="evidence" value="ECO:0007669"/>
    <property type="project" value="UniProtKB-SubCell"/>
</dbReference>
<accession>A0A839IN61</accession>
<dbReference type="InterPro" id="IPR051125">
    <property type="entry name" value="ABC-4/HrtB_transporter"/>
</dbReference>
<dbReference type="PANTHER" id="PTHR43738">
    <property type="entry name" value="ABC TRANSPORTER, MEMBRANE PROTEIN"/>
    <property type="match status" value="1"/>
</dbReference>
<dbReference type="AlphaFoldDB" id="A0A839IN61"/>
<gene>
    <name evidence="9" type="ORF">H4O21_04900</name>
</gene>
<evidence type="ECO:0000256" key="2">
    <source>
        <dbReference type="ARBA" id="ARBA00022475"/>
    </source>
</evidence>
<keyword evidence="2" id="KW-1003">Cell membrane</keyword>
<comment type="caution">
    <text evidence="9">The sequence shown here is derived from an EMBL/GenBank/DDBJ whole genome shotgun (WGS) entry which is preliminary data.</text>
</comment>
<feature type="transmembrane region" description="Helical" evidence="6">
    <location>
        <begin position="346"/>
        <end position="371"/>
    </location>
</feature>
<dbReference type="EMBL" id="JACJFM010000004">
    <property type="protein sequence ID" value="MBB1485952.1"/>
    <property type="molecule type" value="Genomic_DNA"/>
</dbReference>
<keyword evidence="10" id="KW-1185">Reference proteome</keyword>
<reference evidence="9 10" key="1">
    <citation type="submission" date="2020-08" db="EMBL/GenBank/DDBJ databases">
        <title>Oceanospirillum sp. nov. isolated from marine sediment.</title>
        <authorList>
            <person name="Ji X."/>
        </authorList>
    </citation>
    <scope>NUCLEOTIDE SEQUENCE [LARGE SCALE GENOMIC DNA]</scope>
    <source>
        <strain evidence="9 10">D5</strain>
    </source>
</reference>
<sequence length="431" mass="47247">MLNTLIRLSVKSLQNRRLTVILSVLTISFSVALLLTVERVRTEARSSFSQTISGTDLIVGAPSGDIQLLLYSVFHLGNASNNISWRQVERLKQAPEVDWLIPLALGDSHRGYRVVGTESGYFSHYQYGRKQSLNFADGKMFSDDHLYEAVIGAEVAQTLGYQTGQEIIIAHGLGKNSFQEHGDKPFRIVGILERTGTPVDRSVLVSLQSLEAVHVGWGAPSVMDIRQRLKQNSLKAANKTLKAEDLTPKAVTAILVGVKKKTQIFRLQRKLNNQKSEPVQAVIPGVALQQIWQLVSVAENALLIVAGFVVISGLIGLMSVILTGLNERRREIAILRSIGAGPVQVMFLLVAEAVLLTIAGVVFGTGIFYLLQIVMAPLVYDHWGIWIQVSALSLTELKLLSLISLCGLLVGIWPGVRAYRISLNDGLSVRL</sequence>
<proteinExistence type="predicted"/>
<feature type="transmembrane region" description="Helical" evidence="6">
    <location>
        <begin position="383"/>
        <end position="413"/>
    </location>
</feature>
<evidence type="ECO:0000256" key="5">
    <source>
        <dbReference type="ARBA" id="ARBA00023136"/>
    </source>
</evidence>
<dbReference type="RefSeq" id="WP_182807733.1">
    <property type="nucleotide sequence ID" value="NZ_JACJFM010000004.1"/>
</dbReference>
<dbReference type="PANTHER" id="PTHR43738:SF2">
    <property type="entry name" value="ABC TRANSPORTER PERMEASE"/>
    <property type="match status" value="1"/>
</dbReference>
<protein>
    <submittedName>
        <fullName evidence="9">ABC transporter permease</fullName>
    </submittedName>
</protein>
<dbReference type="Proteomes" id="UP000565262">
    <property type="component" value="Unassembled WGS sequence"/>
</dbReference>
<keyword evidence="5 6" id="KW-0472">Membrane</keyword>
<feature type="transmembrane region" description="Helical" evidence="6">
    <location>
        <begin position="20"/>
        <end position="37"/>
    </location>
</feature>
<keyword evidence="4 6" id="KW-1133">Transmembrane helix</keyword>
<evidence type="ECO:0000313" key="9">
    <source>
        <dbReference type="EMBL" id="MBB1485952.1"/>
    </source>
</evidence>
<feature type="domain" description="MacB-like periplasmic core" evidence="8">
    <location>
        <begin position="21"/>
        <end position="219"/>
    </location>
</feature>
<dbReference type="InterPro" id="IPR003838">
    <property type="entry name" value="ABC3_permease_C"/>
</dbReference>
<evidence type="ECO:0000259" key="8">
    <source>
        <dbReference type="Pfam" id="PF12704"/>
    </source>
</evidence>
<comment type="subcellular location">
    <subcellularLocation>
        <location evidence="1">Cell membrane</location>
        <topology evidence="1">Multi-pass membrane protein</topology>
    </subcellularLocation>
</comment>
<evidence type="ECO:0000256" key="4">
    <source>
        <dbReference type="ARBA" id="ARBA00022989"/>
    </source>
</evidence>
<evidence type="ECO:0000256" key="1">
    <source>
        <dbReference type="ARBA" id="ARBA00004651"/>
    </source>
</evidence>
<organism evidence="9 10">
    <name type="scientific">Oceanospirillum sediminis</name>
    <dbReference type="NCBI Taxonomy" id="2760088"/>
    <lineage>
        <taxon>Bacteria</taxon>
        <taxon>Pseudomonadati</taxon>
        <taxon>Pseudomonadota</taxon>
        <taxon>Gammaproteobacteria</taxon>
        <taxon>Oceanospirillales</taxon>
        <taxon>Oceanospirillaceae</taxon>
        <taxon>Oceanospirillum</taxon>
    </lineage>
</organism>
<name>A0A839IN61_9GAMM</name>
<dbReference type="Pfam" id="PF02687">
    <property type="entry name" value="FtsX"/>
    <property type="match status" value="1"/>
</dbReference>